<evidence type="ECO:0000256" key="1">
    <source>
        <dbReference type="SAM" id="MobiDB-lite"/>
    </source>
</evidence>
<proteinExistence type="predicted"/>
<gene>
    <name evidence="2" type="ORF">BRAN1462_LOCUS21261</name>
</gene>
<dbReference type="AlphaFoldDB" id="A0A6U6M7A4"/>
<protein>
    <recommendedName>
        <fullName evidence="3">Apple domain-containing protein</fullName>
    </recommendedName>
</protein>
<reference evidence="2" key="1">
    <citation type="submission" date="2021-01" db="EMBL/GenBank/DDBJ databases">
        <authorList>
            <person name="Corre E."/>
            <person name="Pelletier E."/>
            <person name="Niang G."/>
            <person name="Scheremetjew M."/>
            <person name="Finn R."/>
            <person name="Kale V."/>
            <person name="Holt S."/>
            <person name="Cochrane G."/>
            <person name="Meng A."/>
            <person name="Brown T."/>
            <person name="Cohen L."/>
        </authorList>
    </citation>
    <scope>NUCLEOTIDE SEQUENCE</scope>
    <source>
        <strain evidence="2">RCC3387</strain>
    </source>
</reference>
<accession>A0A6U6M7A4</accession>
<sequence length="454" mass="49291">MQAAATPPAPLPEGSRHAGGERAPLARDVAGFLSFPRYDAVPGTPPQVPGASPAQPLTFTRLPGACRTKSGNYGNFTSVSHVDAQGCEERCRVDPACVAFEFGEGMCEVHHFGTVRTDPSKHARACWFKDTINQSHFKPMAPLECGGLGDDCSSSRCCKQPHHHCFSKVPGWATCLVDCAPGVHMMDPPEYREPWSCELLPKLGEPAYPSLFCFMAMRSTGKDLALGRHQFQEKSGVFGCNDYTVFSDKPVSLGPNALATVLTHFSAQTGVQGALTATWVNTNAFNEAWSVIMQDARPWHSDWIVKVDPDTVFFPMRLKIRLHGLQHKIGAAHASGGVYFRNCMAPGLQLFGSLEIVSHRALGALKGRGTRCDGADNFRMGEDMWLQRCLDNVGAVGIEESELLRDGYCPVAGPKACEFGAVAFHPFKTVQQWQACHVAGSQAPAQPFVSVNLQ</sequence>
<organism evidence="2">
    <name type="scientific">Zooxanthella nutricula</name>
    <dbReference type="NCBI Taxonomy" id="1333877"/>
    <lineage>
        <taxon>Eukaryota</taxon>
        <taxon>Sar</taxon>
        <taxon>Alveolata</taxon>
        <taxon>Dinophyceae</taxon>
        <taxon>Peridiniales</taxon>
        <taxon>Peridiniales incertae sedis</taxon>
        <taxon>Zooxanthella</taxon>
    </lineage>
</organism>
<feature type="region of interest" description="Disordered" evidence="1">
    <location>
        <begin position="1"/>
        <end position="23"/>
    </location>
</feature>
<dbReference type="EMBL" id="HBGW01033684">
    <property type="protein sequence ID" value="CAD9556495.1"/>
    <property type="molecule type" value="Transcribed_RNA"/>
</dbReference>
<evidence type="ECO:0008006" key="3">
    <source>
        <dbReference type="Google" id="ProtNLM"/>
    </source>
</evidence>
<name>A0A6U6M7A4_9DINO</name>
<evidence type="ECO:0000313" key="2">
    <source>
        <dbReference type="EMBL" id="CAD9556495.1"/>
    </source>
</evidence>